<comment type="caution">
    <text evidence="16">The sequence shown here is derived from an EMBL/GenBank/DDBJ whole genome shotgun (WGS) entry which is preliminary data.</text>
</comment>
<feature type="binding site" evidence="12">
    <location>
        <position position="128"/>
    </location>
    <ligand>
        <name>Mg(2+)</name>
        <dbReference type="ChEBI" id="CHEBI:18420"/>
        <label>1</label>
    </ligand>
</feature>
<name>A0A938BQU8_UNCEI</name>
<dbReference type="EC" id="3.1.3.11" evidence="3 12"/>
<keyword evidence="4 12" id="KW-0963">Cytoplasm</keyword>
<evidence type="ECO:0000256" key="5">
    <source>
        <dbReference type="ARBA" id="ARBA00022723"/>
    </source>
</evidence>
<evidence type="ECO:0000313" key="16">
    <source>
        <dbReference type="EMBL" id="MBM3317640.1"/>
    </source>
</evidence>
<comment type="cofactor">
    <cofactor evidence="12">
        <name>Mg(2+)</name>
        <dbReference type="ChEBI" id="CHEBI:18420"/>
    </cofactor>
    <text evidence="12">Binds 2 magnesium ions per subunit.</text>
</comment>
<dbReference type="GO" id="GO:0005986">
    <property type="term" value="P:sucrose biosynthetic process"/>
    <property type="evidence" value="ECO:0007669"/>
    <property type="project" value="TreeGrafter"/>
</dbReference>
<dbReference type="NCBIfam" id="NF006779">
    <property type="entry name" value="PRK09293.1-3"/>
    <property type="match status" value="1"/>
</dbReference>
<feature type="binding site" evidence="12">
    <location>
        <position position="129"/>
    </location>
    <ligand>
        <name>Mg(2+)</name>
        <dbReference type="ChEBI" id="CHEBI:18420"/>
        <label>2</label>
    </ligand>
</feature>
<keyword evidence="5 12" id="KW-0479">Metal-binding</keyword>
<proteinExistence type="inferred from homology"/>
<dbReference type="GO" id="GO:0006000">
    <property type="term" value="P:fructose metabolic process"/>
    <property type="evidence" value="ECO:0007669"/>
    <property type="project" value="TreeGrafter"/>
</dbReference>
<evidence type="ECO:0000256" key="7">
    <source>
        <dbReference type="ARBA" id="ARBA00022842"/>
    </source>
</evidence>
<comment type="caution">
    <text evidence="12">Lacks conserved residue(s) required for the propagation of feature annotation.</text>
</comment>
<evidence type="ECO:0000256" key="13">
    <source>
        <dbReference type="RuleBase" id="RU000508"/>
    </source>
</evidence>
<comment type="pathway">
    <text evidence="9">Carbohydrate biosynthesis.</text>
</comment>
<dbReference type="Gene3D" id="3.30.540.10">
    <property type="entry name" value="Fructose-1,6-Bisphosphatase, subunit A, domain 1"/>
    <property type="match status" value="1"/>
</dbReference>
<evidence type="ECO:0000256" key="10">
    <source>
        <dbReference type="ARBA" id="ARBA00072069"/>
    </source>
</evidence>
<comment type="similarity">
    <text evidence="2 12 13">Belongs to the FBPase class 1 family.</text>
</comment>
<keyword evidence="8 12" id="KW-0119">Carbohydrate metabolism</keyword>
<dbReference type="PIRSF" id="PIRSF500210">
    <property type="entry name" value="FBPtase"/>
    <property type="match status" value="1"/>
</dbReference>
<dbReference type="Proteomes" id="UP000748308">
    <property type="component" value="Unassembled WGS sequence"/>
</dbReference>
<evidence type="ECO:0000256" key="4">
    <source>
        <dbReference type="ARBA" id="ARBA00022490"/>
    </source>
</evidence>
<evidence type="ECO:0000256" key="1">
    <source>
        <dbReference type="ARBA" id="ARBA00001273"/>
    </source>
</evidence>
<organism evidence="16 17">
    <name type="scientific">Eiseniibacteriota bacterium</name>
    <dbReference type="NCBI Taxonomy" id="2212470"/>
    <lineage>
        <taxon>Bacteria</taxon>
        <taxon>Candidatus Eiseniibacteriota</taxon>
    </lineage>
</organism>
<evidence type="ECO:0000259" key="15">
    <source>
        <dbReference type="Pfam" id="PF18913"/>
    </source>
</evidence>
<feature type="binding site" evidence="12">
    <location>
        <position position="254"/>
    </location>
    <ligand>
        <name>substrate</name>
    </ligand>
</feature>
<evidence type="ECO:0000256" key="8">
    <source>
        <dbReference type="ARBA" id="ARBA00023277"/>
    </source>
</evidence>
<dbReference type="GO" id="GO:0000287">
    <property type="term" value="F:magnesium ion binding"/>
    <property type="evidence" value="ECO:0007669"/>
    <property type="project" value="UniProtKB-UniRule"/>
</dbReference>
<sequence>MAQTLNDHDNHRRIGISFTEHIAESQHRLSPAARGELTSLLLHLMIAAKIISRETRKAALVDVLGLTGRTNIQGELVQKLDEYADDIIIRNLRFTGHLCAMASEEHEDIIPIPERYAIGNYTLTFDPLDGSSNIDADVSIGTIFSIQRRISDGATGTLQDILQRGKNQVCAGYIIYGPGTIMVYTTGHGVHGFTLDPSVGEFLLSHPDIRTPDEGRIYSVNEGNYYRWDEPTRALIDALKSDRNYRGQSYSARYIGSLVADFHRNLLYGGIFLYPADSKSPSGKLRLLPEANPLAFVIEHAGGLATTGTQRILDIEPRRLHHRVPLIIGSRKDVEYAESHYRGRVLDNAGG</sequence>
<dbReference type="PRINTS" id="PR00115">
    <property type="entry name" value="F16BPHPHTASE"/>
</dbReference>
<gene>
    <name evidence="12 16" type="primary">fbp</name>
    <name evidence="16" type="ORF">FJY75_07285</name>
</gene>
<dbReference type="AlphaFoldDB" id="A0A938BQU8"/>
<comment type="catalytic activity">
    <reaction evidence="1 12">
        <text>beta-D-fructose 1,6-bisphosphate + H2O = beta-D-fructose 6-phosphate + phosphate</text>
        <dbReference type="Rhea" id="RHEA:11064"/>
        <dbReference type="ChEBI" id="CHEBI:15377"/>
        <dbReference type="ChEBI" id="CHEBI:32966"/>
        <dbReference type="ChEBI" id="CHEBI:43474"/>
        <dbReference type="ChEBI" id="CHEBI:57634"/>
        <dbReference type="EC" id="3.1.3.11"/>
    </reaction>
</comment>
<dbReference type="InterPro" id="IPR044015">
    <property type="entry name" value="FBPase_C_dom"/>
</dbReference>
<dbReference type="Pfam" id="PF00316">
    <property type="entry name" value="FBPase"/>
    <property type="match status" value="1"/>
</dbReference>
<dbReference type="EMBL" id="VGIY01000156">
    <property type="protein sequence ID" value="MBM3317640.1"/>
    <property type="molecule type" value="Genomic_DNA"/>
</dbReference>
<dbReference type="FunFam" id="3.30.540.10:FF:000002">
    <property type="entry name" value="Fructose-1,6-bisphosphatase class 1"/>
    <property type="match status" value="1"/>
</dbReference>
<dbReference type="PANTHER" id="PTHR11556:SF35">
    <property type="entry name" value="SEDOHEPTULOSE-1,7-BISPHOSPHATASE, CHLOROPLASTIC"/>
    <property type="match status" value="1"/>
</dbReference>
<dbReference type="InterPro" id="IPR000146">
    <property type="entry name" value="FBPase_class-1"/>
</dbReference>
<evidence type="ECO:0000256" key="3">
    <source>
        <dbReference type="ARBA" id="ARBA00013093"/>
    </source>
</evidence>
<evidence type="ECO:0000256" key="6">
    <source>
        <dbReference type="ARBA" id="ARBA00022801"/>
    </source>
</evidence>
<dbReference type="PANTHER" id="PTHR11556">
    <property type="entry name" value="FRUCTOSE-1,6-BISPHOSPHATASE-RELATED"/>
    <property type="match status" value="1"/>
</dbReference>
<feature type="binding site" evidence="12">
    <location>
        <position position="104"/>
    </location>
    <ligand>
        <name>Mg(2+)</name>
        <dbReference type="ChEBI" id="CHEBI:18420"/>
        <label>1</label>
    </ligand>
</feature>
<keyword evidence="7 12" id="KW-0460">Magnesium</keyword>
<dbReference type="HAMAP" id="MF_01855">
    <property type="entry name" value="FBPase_class1"/>
    <property type="match status" value="1"/>
</dbReference>
<dbReference type="SUPFAM" id="SSF56655">
    <property type="entry name" value="Carbohydrate phosphatase"/>
    <property type="match status" value="1"/>
</dbReference>
<dbReference type="PIRSF" id="PIRSF000904">
    <property type="entry name" value="FBPtase_SBPase"/>
    <property type="match status" value="1"/>
</dbReference>
<dbReference type="Pfam" id="PF18913">
    <property type="entry name" value="FBPase_C"/>
    <property type="match status" value="1"/>
</dbReference>
<evidence type="ECO:0000256" key="2">
    <source>
        <dbReference type="ARBA" id="ARBA00010941"/>
    </source>
</evidence>
<comment type="subcellular location">
    <subcellularLocation>
        <location evidence="12">Cytoplasm</location>
    </subcellularLocation>
</comment>
<keyword evidence="6 12" id="KW-0378">Hydrolase</keyword>
<evidence type="ECO:0000256" key="9">
    <source>
        <dbReference type="ARBA" id="ARBA00024331"/>
    </source>
</evidence>
<feature type="binding site" evidence="12">
    <location>
        <begin position="129"/>
        <end position="132"/>
    </location>
    <ligand>
        <name>substrate</name>
    </ligand>
</feature>
<feature type="binding site" evidence="12">
    <location>
        <position position="290"/>
    </location>
    <ligand>
        <name>Mg(2+)</name>
        <dbReference type="ChEBI" id="CHEBI:18420"/>
        <label>2</label>
    </ligand>
</feature>
<evidence type="ECO:0000256" key="11">
    <source>
        <dbReference type="ARBA" id="ARBA00081210"/>
    </source>
</evidence>
<dbReference type="InterPro" id="IPR033391">
    <property type="entry name" value="FBPase_N"/>
</dbReference>
<dbReference type="FunFam" id="3.40.190.80:FF:000001">
    <property type="entry name" value="Fructose-1,6-bisphosphatase class 1"/>
    <property type="match status" value="1"/>
</dbReference>
<evidence type="ECO:0000259" key="14">
    <source>
        <dbReference type="Pfam" id="PF00316"/>
    </source>
</evidence>
<feature type="domain" description="Fructose-1-6-bisphosphatase class 1 C-terminal" evidence="15">
    <location>
        <begin position="212"/>
        <end position="340"/>
    </location>
</feature>
<dbReference type="GO" id="GO:0030388">
    <property type="term" value="P:fructose 1,6-bisphosphate metabolic process"/>
    <property type="evidence" value="ECO:0007669"/>
    <property type="project" value="TreeGrafter"/>
</dbReference>
<evidence type="ECO:0000313" key="17">
    <source>
        <dbReference type="Proteomes" id="UP000748308"/>
    </source>
</evidence>
<feature type="binding site" evidence="12">
    <location>
        <position position="284"/>
    </location>
    <ligand>
        <name>substrate</name>
    </ligand>
</feature>
<accession>A0A938BQU8</accession>
<dbReference type="InterPro" id="IPR028343">
    <property type="entry name" value="FBPtase"/>
</dbReference>
<dbReference type="GO" id="GO:0006002">
    <property type="term" value="P:fructose 6-phosphate metabolic process"/>
    <property type="evidence" value="ECO:0007669"/>
    <property type="project" value="TreeGrafter"/>
</dbReference>
<feature type="binding site" evidence="12">
    <location>
        <position position="126"/>
    </location>
    <ligand>
        <name>Mg(2+)</name>
        <dbReference type="ChEBI" id="CHEBI:18420"/>
        <label>1</label>
    </ligand>
</feature>
<dbReference type="CDD" id="cd00354">
    <property type="entry name" value="FBPase"/>
    <property type="match status" value="1"/>
</dbReference>
<dbReference type="NCBIfam" id="NF006778">
    <property type="entry name" value="PRK09293.1-1"/>
    <property type="match status" value="1"/>
</dbReference>
<reference evidence="16" key="1">
    <citation type="submission" date="2019-03" db="EMBL/GenBank/DDBJ databases">
        <title>Lake Tanganyika Metagenome-Assembled Genomes (MAGs).</title>
        <authorList>
            <person name="Tran P."/>
        </authorList>
    </citation>
    <scope>NUCLEOTIDE SEQUENCE</scope>
    <source>
        <strain evidence="16">M_DeepCast_400m_m2_100</strain>
    </source>
</reference>
<dbReference type="Gene3D" id="3.40.190.80">
    <property type="match status" value="1"/>
</dbReference>
<feature type="binding site" evidence="12">
    <location>
        <position position="221"/>
    </location>
    <ligand>
        <name>substrate</name>
    </ligand>
</feature>
<protein>
    <recommendedName>
        <fullName evidence="10 12">Fructose-1,6-bisphosphatase class 1</fullName>
        <shortName evidence="12">FBPase class 1</shortName>
        <ecNumber evidence="3 12">3.1.3.11</ecNumber>
    </recommendedName>
    <alternativeName>
        <fullName evidence="11 12">D-fructose-1,6-bisphosphate 1-phosphohydrolase class 1</fullName>
    </alternativeName>
</protein>
<comment type="subunit">
    <text evidence="12">Homotetramer.</text>
</comment>
<feature type="domain" description="Fructose-1-6-bisphosphatase class I N-terminal" evidence="14">
    <location>
        <begin position="18"/>
        <end position="207"/>
    </location>
</feature>
<feature type="binding site" evidence="12">
    <location>
        <position position="126"/>
    </location>
    <ligand>
        <name>Mg(2+)</name>
        <dbReference type="ChEBI" id="CHEBI:18420"/>
        <label>2</label>
    </ligand>
</feature>
<dbReference type="GO" id="GO:0006094">
    <property type="term" value="P:gluconeogenesis"/>
    <property type="evidence" value="ECO:0007669"/>
    <property type="project" value="UniProtKB-UniRule"/>
</dbReference>
<dbReference type="GO" id="GO:0005829">
    <property type="term" value="C:cytosol"/>
    <property type="evidence" value="ECO:0007669"/>
    <property type="project" value="TreeGrafter"/>
</dbReference>
<dbReference type="GO" id="GO:0042132">
    <property type="term" value="F:fructose 1,6-bisphosphate 1-phosphatase activity"/>
    <property type="evidence" value="ECO:0007669"/>
    <property type="project" value="UniProtKB-UniRule"/>
</dbReference>
<evidence type="ECO:0000256" key="12">
    <source>
        <dbReference type="HAMAP-Rule" id="MF_01855"/>
    </source>
</evidence>